<dbReference type="InterPro" id="IPR000566">
    <property type="entry name" value="Lipocln_cytosolic_FA-bd_dom"/>
</dbReference>
<comment type="similarity">
    <text evidence="2 4">Belongs to the calycin superfamily. Lipocalin family.</text>
</comment>
<evidence type="ECO:0000256" key="3">
    <source>
        <dbReference type="ARBA" id="ARBA00022525"/>
    </source>
</evidence>
<organism evidence="7 8">
    <name type="scientific">Fukomys damarensis</name>
    <name type="common">Damaraland mole rat</name>
    <name type="synonym">Cryptomys damarensis</name>
    <dbReference type="NCBI Taxonomy" id="885580"/>
    <lineage>
        <taxon>Eukaryota</taxon>
        <taxon>Metazoa</taxon>
        <taxon>Chordata</taxon>
        <taxon>Craniata</taxon>
        <taxon>Vertebrata</taxon>
        <taxon>Euteleostomi</taxon>
        <taxon>Mammalia</taxon>
        <taxon>Eutheria</taxon>
        <taxon>Euarchontoglires</taxon>
        <taxon>Glires</taxon>
        <taxon>Rodentia</taxon>
        <taxon>Hystricomorpha</taxon>
        <taxon>Bathyergidae</taxon>
        <taxon>Fukomys</taxon>
    </lineage>
</organism>
<dbReference type="SUPFAM" id="SSF50814">
    <property type="entry name" value="Lipocalins"/>
    <property type="match status" value="3"/>
</dbReference>
<evidence type="ECO:0000259" key="6">
    <source>
        <dbReference type="Pfam" id="PF00061"/>
    </source>
</evidence>
<dbReference type="PANTHER" id="PTHR11430">
    <property type="entry name" value="LIPOCALIN"/>
    <property type="match status" value="1"/>
</dbReference>
<keyword evidence="8" id="KW-1185">Reference proteome</keyword>
<evidence type="ECO:0000313" key="7">
    <source>
        <dbReference type="EMBL" id="KFO21479.1"/>
    </source>
</evidence>
<protein>
    <submittedName>
        <fullName evidence="7">Epididymal-specific lipocalin-6</fullName>
    </submittedName>
</protein>
<feature type="domain" description="Lipocalin/cytosolic fatty-acid binding" evidence="6">
    <location>
        <begin position="236"/>
        <end position="357"/>
    </location>
</feature>
<keyword evidence="5" id="KW-0732">Signal</keyword>
<dbReference type="Proteomes" id="UP000028990">
    <property type="component" value="Unassembled WGS sequence"/>
</dbReference>
<feature type="signal peptide" evidence="5">
    <location>
        <begin position="1"/>
        <end position="21"/>
    </location>
</feature>
<name>A0A091CQN8_FUKDA</name>
<keyword evidence="3" id="KW-0964">Secreted</keyword>
<dbReference type="InterPro" id="IPR012674">
    <property type="entry name" value="Calycin"/>
</dbReference>
<reference evidence="7 8" key="1">
    <citation type="submission" date="2013-11" db="EMBL/GenBank/DDBJ databases">
        <title>The Damaraland mole rat (Fukomys damarensis) genome and evolution of African mole rats.</title>
        <authorList>
            <person name="Gladyshev V.N."/>
            <person name="Fang X."/>
        </authorList>
    </citation>
    <scope>NUCLEOTIDE SEQUENCE [LARGE SCALE GENOMIC DNA]</scope>
    <source>
        <tissue evidence="7">Liver</tissue>
    </source>
</reference>
<dbReference type="STRING" id="885580.ENSFDAP00000007658"/>
<dbReference type="PANTHER" id="PTHR11430:SF10">
    <property type="entry name" value="EPIDIDYMAL-SPECIFIC LIPOCALIN-6"/>
    <property type="match status" value="1"/>
</dbReference>
<evidence type="ECO:0000256" key="4">
    <source>
        <dbReference type="RuleBase" id="RU003695"/>
    </source>
</evidence>
<dbReference type="Pfam" id="PF00061">
    <property type="entry name" value="Lipocalin"/>
    <property type="match status" value="2"/>
</dbReference>
<dbReference type="InterPro" id="IPR002345">
    <property type="entry name" value="Lipocalin"/>
</dbReference>
<proteinExistence type="inferred from homology"/>
<evidence type="ECO:0000256" key="5">
    <source>
        <dbReference type="SAM" id="SignalP"/>
    </source>
</evidence>
<evidence type="ECO:0000256" key="1">
    <source>
        <dbReference type="ARBA" id="ARBA00004613"/>
    </source>
</evidence>
<accession>A0A091CQN8</accession>
<feature type="chain" id="PRO_5001872585" evidence="5">
    <location>
        <begin position="22"/>
        <end position="398"/>
    </location>
</feature>
<dbReference type="GO" id="GO:0036094">
    <property type="term" value="F:small molecule binding"/>
    <property type="evidence" value="ECO:0007669"/>
    <property type="project" value="InterPro"/>
</dbReference>
<evidence type="ECO:0000313" key="8">
    <source>
        <dbReference type="Proteomes" id="UP000028990"/>
    </source>
</evidence>
<dbReference type="PROSITE" id="PS00213">
    <property type="entry name" value="LIPOCALIN"/>
    <property type="match status" value="1"/>
</dbReference>
<comment type="subcellular location">
    <subcellularLocation>
        <location evidence="1">Secreted</location>
    </subcellularLocation>
</comment>
<evidence type="ECO:0000256" key="2">
    <source>
        <dbReference type="ARBA" id="ARBA00006889"/>
    </source>
</evidence>
<gene>
    <name evidence="7" type="ORF">H920_17120</name>
</gene>
<sequence>MLGRLLSTVLGILVVLPVGWALEDLDQQKIEGFWREVGVASDQNLALKTPKRIEGVFLTMSGSNLTVKVVFNKEMHVLDTDYKRYAILRVSLLWRGKDVHVLKYFTRSLKDEDEPGFWKFREMTADKGLYLVARHGSKEVQVLSADYHTYAILDILSTAEGVSHHVMKLYSRSLDHNQNALQKFHEAAQERGFQEPDFHLLTHDSCTRGLGLPNSKDALGNTARTSLLLASTQLLGPWYILAVASREKGFVLEKDTRSVEGVVVTLTPDRTLKLLSSWRGPEGCSQSVVELQRQDSGWVFQNPSLGVLEYRVLGTNFRDYAIVFTQLEFGEEDFNTVALYSRTETASEEAMRLFTKWSSGLGFWSQQRAQLQRDLSTGAKVQQHPGLAEELLLGWLFL</sequence>
<dbReference type="InterPro" id="IPR022272">
    <property type="entry name" value="Lipocalin_CS"/>
</dbReference>
<dbReference type="EMBL" id="KN124375">
    <property type="protein sequence ID" value="KFO21479.1"/>
    <property type="molecule type" value="Genomic_DNA"/>
</dbReference>
<dbReference type="AlphaFoldDB" id="A0A091CQN8"/>
<dbReference type="Gene3D" id="2.40.128.20">
    <property type="match status" value="4"/>
</dbReference>
<feature type="domain" description="Lipocalin/cytosolic fatty-acid binding" evidence="6">
    <location>
        <begin position="124"/>
        <end position="195"/>
    </location>
</feature>
<dbReference type="GO" id="GO:0005576">
    <property type="term" value="C:extracellular region"/>
    <property type="evidence" value="ECO:0007669"/>
    <property type="project" value="UniProtKB-SubCell"/>
</dbReference>